<gene>
    <name evidence="2" type="ORF">M0R45_012858</name>
</gene>
<protein>
    <submittedName>
        <fullName evidence="2">Uncharacterized protein</fullName>
    </submittedName>
</protein>
<reference evidence="2 3" key="1">
    <citation type="journal article" date="2023" name="G3 (Bethesda)">
        <title>A chromosome-length genome assembly and annotation of blackberry (Rubus argutus, cv. 'Hillquist').</title>
        <authorList>
            <person name="Bruna T."/>
            <person name="Aryal R."/>
            <person name="Dudchenko O."/>
            <person name="Sargent D.J."/>
            <person name="Mead D."/>
            <person name="Buti M."/>
            <person name="Cavallini A."/>
            <person name="Hytonen T."/>
            <person name="Andres J."/>
            <person name="Pham M."/>
            <person name="Weisz D."/>
            <person name="Mascagni F."/>
            <person name="Usai G."/>
            <person name="Natali L."/>
            <person name="Bassil N."/>
            <person name="Fernandez G.E."/>
            <person name="Lomsadze A."/>
            <person name="Armour M."/>
            <person name="Olukolu B."/>
            <person name="Poorten T."/>
            <person name="Britton C."/>
            <person name="Davik J."/>
            <person name="Ashrafi H."/>
            <person name="Aiden E.L."/>
            <person name="Borodovsky M."/>
            <person name="Worthington M."/>
        </authorList>
    </citation>
    <scope>NUCLEOTIDE SEQUENCE [LARGE SCALE GENOMIC DNA]</scope>
    <source>
        <strain evidence="2">PI 553951</strain>
    </source>
</reference>
<evidence type="ECO:0000256" key="1">
    <source>
        <dbReference type="SAM" id="MobiDB-lite"/>
    </source>
</evidence>
<comment type="caution">
    <text evidence="2">The sequence shown here is derived from an EMBL/GenBank/DDBJ whole genome shotgun (WGS) entry which is preliminary data.</text>
</comment>
<dbReference type="AlphaFoldDB" id="A0AAW1XI47"/>
<dbReference type="EMBL" id="JBEDUW010000003">
    <property type="protein sequence ID" value="KAK9935991.1"/>
    <property type="molecule type" value="Genomic_DNA"/>
</dbReference>
<keyword evidence="3" id="KW-1185">Reference proteome</keyword>
<name>A0AAW1XI47_RUBAR</name>
<evidence type="ECO:0000313" key="3">
    <source>
        <dbReference type="Proteomes" id="UP001457282"/>
    </source>
</evidence>
<evidence type="ECO:0000313" key="2">
    <source>
        <dbReference type="EMBL" id="KAK9935991.1"/>
    </source>
</evidence>
<dbReference type="Proteomes" id="UP001457282">
    <property type="component" value="Unassembled WGS sequence"/>
</dbReference>
<proteinExistence type="predicted"/>
<organism evidence="2 3">
    <name type="scientific">Rubus argutus</name>
    <name type="common">Southern blackberry</name>
    <dbReference type="NCBI Taxonomy" id="59490"/>
    <lineage>
        <taxon>Eukaryota</taxon>
        <taxon>Viridiplantae</taxon>
        <taxon>Streptophyta</taxon>
        <taxon>Embryophyta</taxon>
        <taxon>Tracheophyta</taxon>
        <taxon>Spermatophyta</taxon>
        <taxon>Magnoliopsida</taxon>
        <taxon>eudicotyledons</taxon>
        <taxon>Gunneridae</taxon>
        <taxon>Pentapetalae</taxon>
        <taxon>rosids</taxon>
        <taxon>fabids</taxon>
        <taxon>Rosales</taxon>
        <taxon>Rosaceae</taxon>
        <taxon>Rosoideae</taxon>
        <taxon>Rosoideae incertae sedis</taxon>
        <taxon>Rubus</taxon>
    </lineage>
</organism>
<accession>A0AAW1XI47</accession>
<feature type="region of interest" description="Disordered" evidence="1">
    <location>
        <begin position="95"/>
        <end position="127"/>
    </location>
</feature>
<sequence>MRVNCEESLSVKSFPGAMCSAIKRVWRTVGRGPKTTSSKEIWMCCVRWCVRVSLPPVRSEQPGVPDPNRVGFRPHFVKKEFDSFLFTIAPPRSVRRVPREGIRKKTKKRSAKKDRAGPTQAKPSQCF</sequence>